<sequence>MRIAIVTESYLPQVNGVSYSVHRLAEFLHSHGHETLVMAPSPSRRQVAPHTPWPVHHVPSVGVPRYREFRFGIATRGVRRALREFRPDVIHLASPFGFPSRACAYAAEAGVPVVATWQTDLPSYSKIYGLGRLEPYIWRRFRSIHSHAAVNIALSDDSAQAMRGNGIENVTVIAHGVDTDRFRPSARKRERRAVLAPDGEFLVGYVGRLAREKHLHLLRETSEIPGVKLLVVGGGPAEKSLRAALPRAQFTGVLTGDDLSETYASLDLFVHPGPFETFGRTVQEAHASGLPVLTVAAGGAGELVRPGLDGDYIELDGPSIAAKVAELTNRRDMLADWGRAGRRRAEESLMASEHDQLLEHLSRAARAKSGGAVS</sequence>
<dbReference type="PANTHER" id="PTHR45947">
    <property type="entry name" value="SULFOQUINOVOSYL TRANSFERASE SQD2"/>
    <property type="match status" value="1"/>
</dbReference>
<gene>
    <name evidence="5" type="ORF">ACFPET_09980</name>
</gene>
<evidence type="ECO:0000313" key="5">
    <source>
        <dbReference type="EMBL" id="MFC4335527.1"/>
    </source>
</evidence>
<dbReference type="InterPro" id="IPR028098">
    <property type="entry name" value="Glyco_trans_4-like_N"/>
</dbReference>
<evidence type="ECO:0000256" key="1">
    <source>
        <dbReference type="ARBA" id="ARBA00022676"/>
    </source>
</evidence>
<dbReference type="Pfam" id="PF00534">
    <property type="entry name" value="Glycos_transf_1"/>
    <property type="match status" value="1"/>
</dbReference>
<reference evidence="6" key="1">
    <citation type="journal article" date="2019" name="Int. J. Syst. Evol. Microbiol.">
        <title>The Global Catalogue of Microorganisms (GCM) 10K type strain sequencing project: providing services to taxonomists for standard genome sequencing and annotation.</title>
        <authorList>
            <consortium name="The Broad Institute Genomics Platform"/>
            <consortium name="The Broad Institute Genome Sequencing Center for Infectious Disease"/>
            <person name="Wu L."/>
            <person name="Ma J."/>
        </authorList>
    </citation>
    <scope>NUCLEOTIDE SEQUENCE [LARGE SCALE GENOMIC DNA]</scope>
    <source>
        <strain evidence="6">IBRC-M 10908</strain>
    </source>
</reference>
<keyword evidence="6" id="KW-1185">Reference proteome</keyword>
<organism evidence="5 6">
    <name type="scientific">Salininema proteolyticum</name>
    <dbReference type="NCBI Taxonomy" id="1607685"/>
    <lineage>
        <taxon>Bacteria</taxon>
        <taxon>Bacillati</taxon>
        <taxon>Actinomycetota</taxon>
        <taxon>Actinomycetes</taxon>
        <taxon>Glycomycetales</taxon>
        <taxon>Glycomycetaceae</taxon>
        <taxon>Salininema</taxon>
    </lineage>
</organism>
<feature type="domain" description="Glycosyl transferase family 1" evidence="3">
    <location>
        <begin position="187"/>
        <end position="344"/>
    </location>
</feature>
<dbReference type="Pfam" id="PF13439">
    <property type="entry name" value="Glyco_transf_4"/>
    <property type="match status" value="1"/>
</dbReference>
<dbReference type="Gene3D" id="3.40.50.2000">
    <property type="entry name" value="Glycogen Phosphorylase B"/>
    <property type="match status" value="2"/>
</dbReference>
<comment type="caution">
    <text evidence="5">The sequence shown here is derived from an EMBL/GenBank/DDBJ whole genome shotgun (WGS) entry which is preliminary data.</text>
</comment>
<evidence type="ECO:0000259" key="4">
    <source>
        <dbReference type="Pfam" id="PF13439"/>
    </source>
</evidence>
<dbReference type="EMBL" id="JBHSDK010000013">
    <property type="protein sequence ID" value="MFC4335527.1"/>
    <property type="molecule type" value="Genomic_DNA"/>
</dbReference>
<dbReference type="InterPro" id="IPR001296">
    <property type="entry name" value="Glyco_trans_1"/>
</dbReference>
<accession>A0ABV8TY49</accession>
<dbReference type="GO" id="GO:0016757">
    <property type="term" value="F:glycosyltransferase activity"/>
    <property type="evidence" value="ECO:0007669"/>
    <property type="project" value="UniProtKB-KW"/>
</dbReference>
<feature type="domain" description="Glycosyltransferase subfamily 4-like N-terminal" evidence="4">
    <location>
        <begin position="14"/>
        <end position="181"/>
    </location>
</feature>
<evidence type="ECO:0000259" key="3">
    <source>
        <dbReference type="Pfam" id="PF00534"/>
    </source>
</evidence>
<proteinExistence type="predicted"/>
<evidence type="ECO:0000256" key="2">
    <source>
        <dbReference type="ARBA" id="ARBA00022679"/>
    </source>
</evidence>
<name>A0ABV8TY49_9ACTN</name>
<keyword evidence="1 5" id="KW-0328">Glycosyltransferase</keyword>
<dbReference type="PANTHER" id="PTHR45947:SF3">
    <property type="entry name" value="SULFOQUINOVOSYL TRANSFERASE SQD2"/>
    <property type="match status" value="1"/>
</dbReference>
<dbReference type="InterPro" id="IPR050194">
    <property type="entry name" value="Glycosyltransferase_grp1"/>
</dbReference>
<protein>
    <submittedName>
        <fullName evidence="5">Glycosyltransferase family 4 protein</fullName>
        <ecNumber evidence="5">2.4.-.-</ecNumber>
    </submittedName>
</protein>
<dbReference type="CDD" id="cd03814">
    <property type="entry name" value="GT4-like"/>
    <property type="match status" value="1"/>
</dbReference>
<dbReference type="RefSeq" id="WP_380620461.1">
    <property type="nucleotide sequence ID" value="NZ_JBHSDK010000013.1"/>
</dbReference>
<dbReference type="Proteomes" id="UP001595823">
    <property type="component" value="Unassembled WGS sequence"/>
</dbReference>
<dbReference type="SUPFAM" id="SSF53756">
    <property type="entry name" value="UDP-Glycosyltransferase/glycogen phosphorylase"/>
    <property type="match status" value="1"/>
</dbReference>
<dbReference type="EC" id="2.4.-.-" evidence="5"/>
<evidence type="ECO:0000313" key="6">
    <source>
        <dbReference type="Proteomes" id="UP001595823"/>
    </source>
</evidence>
<keyword evidence="2 5" id="KW-0808">Transferase</keyword>